<feature type="domain" description="CCDC81 HU" evidence="3">
    <location>
        <begin position="7"/>
        <end position="92"/>
    </location>
</feature>
<keyword evidence="1" id="KW-0175">Coiled coil</keyword>
<feature type="region of interest" description="Disordered" evidence="2">
    <location>
        <begin position="295"/>
        <end position="334"/>
    </location>
</feature>
<name>A0ABM1EC08_PRICU</name>
<gene>
    <name evidence="6" type="primary">LOC106810793</name>
</gene>
<dbReference type="Pfam" id="PF18289">
    <property type="entry name" value="HU-CCDC81_euk_2"/>
    <property type="match status" value="1"/>
</dbReference>
<dbReference type="PANTHER" id="PTHR14362:SF2">
    <property type="entry name" value="COILED-COIL DOMAIN-CONTAINING PROTEIN 81"/>
    <property type="match status" value="1"/>
</dbReference>
<protein>
    <submittedName>
        <fullName evidence="6">Coiled-coil domain-containing protein 81-like isoform X1</fullName>
    </submittedName>
</protein>
<proteinExistence type="predicted"/>
<evidence type="ECO:0000313" key="6">
    <source>
        <dbReference type="RefSeq" id="XP_014669729.1"/>
    </source>
</evidence>
<dbReference type="GeneID" id="106810793"/>
<dbReference type="InterPro" id="IPR040673">
    <property type="entry name" value="CCDC81_HU_dom_2"/>
</dbReference>
<evidence type="ECO:0000259" key="4">
    <source>
        <dbReference type="Pfam" id="PF18289"/>
    </source>
</evidence>
<dbReference type="PANTHER" id="PTHR14362">
    <property type="entry name" value="COILED-COIL DOMAIN-CONTAINING PROTEIN 81"/>
    <property type="match status" value="1"/>
</dbReference>
<dbReference type="Proteomes" id="UP000695022">
    <property type="component" value="Unplaced"/>
</dbReference>
<accession>A0ABM1EC08</accession>
<keyword evidence="5" id="KW-1185">Reference proteome</keyword>
<feature type="domain" description="CCDC81 HU" evidence="4">
    <location>
        <begin position="104"/>
        <end position="175"/>
    </location>
</feature>
<feature type="region of interest" description="Disordered" evidence="2">
    <location>
        <begin position="245"/>
        <end position="277"/>
    </location>
</feature>
<reference evidence="6" key="1">
    <citation type="submission" date="2025-08" db="UniProtKB">
        <authorList>
            <consortium name="RefSeq"/>
        </authorList>
    </citation>
    <scope>IDENTIFICATION</scope>
</reference>
<dbReference type="Pfam" id="PF14908">
    <property type="entry name" value="HU-CCDC81_euk_1"/>
    <property type="match status" value="1"/>
</dbReference>
<feature type="coiled-coil region" evidence="1">
    <location>
        <begin position="446"/>
        <end position="501"/>
    </location>
</feature>
<evidence type="ECO:0000313" key="5">
    <source>
        <dbReference type="Proteomes" id="UP000695022"/>
    </source>
</evidence>
<dbReference type="InterPro" id="IPR028034">
    <property type="entry name" value="HU-CCDC81"/>
</dbReference>
<evidence type="ECO:0000259" key="3">
    <source>
        <dbReference type="Pfam" id="PF14908"/>
    </source>
</evidence>
<evidence type="ECO:0000256" key="1">
    <source>
        <dbReference type="SAM" id="Coils"/>
    </source>
</evidence>
<organism evidence="5 6">
    <name type="scientific">Priapulus caudatus</name>
    <name type="common">Priapulid worm</name>
    <dbReference type="NCBI Taxonomy" id="37621"/>
    <lineage>
        <taxon>Eukaryota</taxon>
        <taxon>Metazoa</taxon>
        <taxon>Ecdysozoa</taxon>
        <taxon>Scalidophora</taxon>
        <taxon>Priapulida</taxon>
        <taxon>Priapulimorpha</taxon>
        <taxon>Priapulimorphida</taxon>
        <taxon>Priapulidae</taxon>
        <taxon>Priapulus</taxon>
    </lineage>
</organism>
<feature type="compositionally biased region" description="Basic and acidic residues" evidence="2">
    <location>
        <begin position="325"/>
        <end position="334"/>
    </location>
</feature>
<evidence type="ECO:0000256" key="2">
    <source>
        <dbReference type="SAM" id="MobiDB-lite"/>
    </source>
</evidence>
<sequence length="713" mass="81888">MGETMKNILTELRTKRFVAVFPLLTDEDVVLIWDGVCNFIRTHLHQQKGVHVPGLGTFSFTQKRLDVGHNKHILLQRPVFVLAERLTLNHGLHCVKQHVSGRVPVVKLNFATISSSLDFNRDIIEQCVREIFSALSRCIAAAQSIEFTFTGIGKLYIFDLKVKMKFFKDFIMSIDVVNHVRVVECAEASRDCLPESEDSVVDRDVMDKECKVQRVDDKRCSTSELHRPRIILKSDVDHMENTDRDCSIAQSPLPGLSKETSHKLSPPPPKLVRILSPESSPEVLRNIVTAGSDVKSAGLHTGRSGADGARDLSPENRNASAAESSRVDSAEPRCRHTSGQEMCYICWQRERRNQPVSFRESLRRRELEHDRLLQEVQLRRDYDAISSEEVMKQRRRSYGQEVASFNLVIAESKHSRKRDAHSKNQGYVFPRRAVTPPKHLRQREYLSELTKQFEEIENARIRDRERRLQEKLEQIQLAEELARQRDEYKRHKTRNEELYREALNTQMHLLETSYSDGTASKCKLLLTPTHPASLPLSSLAIHRSLQNKKVLTGRLDLAPATGADSDVVVFGRSDASVERLAEQRQRNRDLLQEQLEAVDSRTRSSLQQQSDKQRQEAAVLGQARQQLVDEQASRYQRTTDIRRSLEQDWSHAVEAKQHNEHIENLCAQTPGKSVLDQVEQYRRCRQCQRRSSNCGHSNIWSETRYTSGSRLMV</sequence>
<dbReference type="InterPro" id="IPR026295">
    <property type="entry name" value="CCD81"/>
</dbReference>
<dbReference type="RefSeq" id="XP_014669729.1">
    <property type="nucleotide sequence ID" value="XM_014814243.1"/>
</dbReference>